<reference evidence="9 10" key="1">
    <citation type="submission" date="2011-02" db="EMBL/GenBank/DDBJ databases">
        <title>The Genome Sequence of Sphaeroforma arctica JP610.</title>
        <authorList>
            <consortium name="The Broad Institute Genome Sequencing Platform"/>
            <person name="Russ C."/>
            <person name="Cuomo C."/>
            <person name="Young S.K."/>
            <person name="Zeng Q."/>
            <person name="Gargeya S."/>
            <person name="Alvarado L."/>
            <person name="Berlin A."/>
            <person name="Chapman S.B."/>
            <person name="Chen Z."/>
            <person name="Freedman E."/>
            <person name="Gellesch M."/>
            <person name="Goldberg J."/>
            <person name="Griggs A."/>
            <person name="Gujja S."/>
            <person name="Heilman E."/>
            <person name="Heiman D."/>
            <person name="Howarth C."/>
            <person name="Mehta T."/>
            <person name="Neiman D."/>
            <person name="Pearson M."/>
            <person name="Roberts A."/>
            <person name="Saif S."/>
            <person name="Shea T."/>
            <person name="Shenoy N."/>
            <person name="Sisk P."/>
            <person name="Stolte C."/>
            <person name="Sykes S."/>
            <person name="White J."/>
            <person name="Yandava C."/>
            <person name="Burger G."/>
            <person name="Gray M.W."/>
            <person name="Holland P.W.H."/>
            <person name="King N."/>
            <person name="Lang F.B.F."/>
            <person name="Roger A.J."/>
            <person name="Ruiz-Trillo I."/>
            <person name="Haas B."/>
            <person name="Nusbaum C."/>
            <person name="Birren B."/>
        </authorList>
    </citation>
    <scope>NUCLEOTIDE SEQUENCE [LARGE SCALE GENOMIC DNA]</scope>
    <source>
        <strain evidence="9 10">JP610</strain>
    </source>
</reference>
<feature type="compositionally biased region" description="Polar residues" evidence="7">
    <location>
        <begin position="544"/>
        <end position="558"/>
    </location>
</feature>
<dbReference type="RefSeq" id="XP_014161613.1">
    <property type="nucleotide sequence ID" value="XM_014306138.1"/>
</dbReference>
<feature type="compositionally biased region" description="Polar residues" evidence="7">
    <location>
        <begin position="614"/>
        <end position="623"/>
    </location>
</feature>
<dbReference type="Gene3D" id="1.10.510.10">
    <property type="entry name" value="Transferase(Phosphotransferase) domain 1"/>
    <property type="match status" value="1"/>
</dbReference>
<dbReference type="EMBL" id="KQ241601">
    <property type="protein sequence ID" value="KNC87711.1"/>
    <property type="molecule type" value="Genomic_DNA"/>
</dbReference>
<dbReference type="GeneID" id="25900721"/>
<evidence type="ECO:0000256" key="4">
    <source>
        <dbReference type="ARBA" id="ARBA00022777"/>
    </source>
</evidence>
<keyword evidence="2" id="KW-0808">Transferase</keyword>
<dbReference type="Proteomes" id="UP000054560">
    <property type="component" value="Unassembled WGS sequence"/>
</dbReference>
<dbReference type="InterPro" id="IPR000719">
    <property type="entry name" value="Prot_kinase_dom"/>
</dbReference>
<feature type="region of interest" description="Disordered" evidence="7">
    <location>
        <begin position="327"/>
        <end position="426"/>
    </location>
</feature>
<keyword evidence="3 6" id="KW-0547">Nucleotide-binding</keyword>
<dbReference type="PANTHER" id="PTHR24058:SF130">
    <property type="entry name" value="SERINE_THREONINE PROTEIN KINASES-RELATED"/>
    <property type="match status" value="1"/>
</dbReference>
<protein>
    <submittedName>
        <fullName evidence="9">CMGC/DYRK protein kinase</fullName>
    </submittedName>
</protein>
<dbReference type="InterPro" id="IPR011009">
    <property type="entry name" value="Kinase-like_dom_sf"/>
</dbReference>
<feature type="region of interest" description="Disordered" evidence="7">
    <location>
        <begin position="439"/>
        <end position="465"/>
    </location>
</feature>
<feature type="compositionally biased region" description="Polar residues" evidence="7">
    <location>
        <begin position="484"/>
        <end position="515"/>
    </location>
</feature>
<organism evidence="9 10">
    <name type="scientific">Sphaeroforma arctica JP610</name>
    <dbReference type="NCBI Taxonomy" id="667725"/>
    <lineage>
        <taxon>Eukaryota</taxon>
        <taxon>Ichthyosporea</taxon>
        <taxon>Ichthyophonida</taxon>
        <taxon>Sphaeroforma</taxon>
    </lineage>
</organism>
<keyword evidence="10" id="KW-1185">Reference proteome</keyword>
<dbReference type="SMART" id="SM00220">
    <property type="entry name" value="S_TKc"/>
    <property type="match status" value="1"/>
</dbReference>
<evidence type="ECO:0000256" key="1">
    <source>
        <dbReference type="ARBA" id="ARBA00022527"/>
    </source>
</evidence>
<dbReference type="OrthoDB" id="9332038at2759"/>
<feature type="binding site" evidence="6">
    <location>
        <position position="45"/>
    </location>
    <ligand>
        <name>ATP</name>
        <dbReference type="ChEBI" id="CHEBI:30616"/>
    </ligand>
</feature>
<feature type="region of interest" description="Disordered" evidence="7">
    <location>
        <begin position="478"/>
        <end position="515"/>
    </location>
</feature>
<evidence type="ECO:0000259" key="8">
    <source>
        <dbReference type="PROSITE" id="PS50011"/>
    </source>
</evidence>
<proteinExistence type="predicted"/>
<feature type="region of interest" description="Disordered" evidence="7">
    <location>
        <begin position="544"/>
        <end position="705"/>
    </location>
</feature>
<dbReference type="PANTHER" id="PTHR24058">
    <property type="entry name" value="DUAL SPECIFICITY PROTEIN KINASE"/>
    <property type="match status" value="1"/>
</dbReference>
<name>A0A0L0GFV2_9EUKA</name>
<feature type="domain" description="Protein kinase" evidence="8">
    <location>
        <begin position="14"/>
        <end position="312"/>
    </location>
</feature>
<dbReference type="PROSITE" id="PS50011">
    <property type="entry name" value="PROTEIN_KINASE_DOM"/>
    <property type="match status" value="1"/>
</dbReference>
<dbReference type="InterPro" id="IPR017441">
    <property type="entry name" value="Protein_kinase_ATP_BS"/>
</dbReference>
<dbReference type="AlphaFoldDB" id="A0A0L0GFV2"/>
<dbReference type="InterPro" id="IPR008271">
    <property type="entry name" value="Ser/Thr_kinase_AS"/>
</dbReference>
<dbReference type="STRING" id="667725.A0A0L0GFV2"/>
<dbReference type="eggNOG" id="KOG0667">
    <property type="taxonomic scope" value="Eukaryota"/>
</dbReference>
<dbReference type="PROSITE" id="PS00108">
    <property type="entry name" value="PROTEIN_KINASE_ST"/>
    <property type="match status" value="1"/>
</dbReference>
<feature type="compositionally biased region" description="Polar residues" evidence="7">
    <location>
        <begin position="593"/>
        <end position="604"/>
    </location>
</feature>
<evidence type="ECO:0000256" key="7">
    <source>
        <dbReference type="SAM" id="MobiDB-lite"/>
    </source>
</evidence>
<evidence type="ECO:0000256" key="3">
    <source>
        <dbReference type="ARBA" id="ARBA00022741"/>
    </source>
</evidence>
<keyword evidence="4 9" id="KW-0418">Kinase</keyword>
<dbReference type="GO" id="GO:0004674">
    <property type="term" value="F:protein serine/threonine kinase activity"/>
    <property type="evidence" value="ECO:0007669"/>
    <property type="project" value="UniProtKB-KW"/>
</dbReference>
<dbReference type="InterPro" id="IPR050494">
    <property type="entry name" value="Ser_Thr_dual-spec_kinase"/>
</dbReference>
<evidence type="ECO:0000313" key="9">
    <source>
        <dbReference type="EMBL" id="KNC87711.1"/>
    </source>
</evidence>
<dbReference type="SUPFAM" id="SSF56112">
    <property type="entry name" value="Protein kinase-like (PK-like)"/>
    <property type="match status" value="1"/>
</dbReference>
<feature type="compositionally biased region" description="Basic and acidic residues" evidence="7">
    <location>
        <begin position="384"/>
        <end position="394"/>
    </location>
</feature>
<dbReference type="GO" id="GO:0005524">
    <property type="term" value="F:ATP binding"/>
    <property type="evidence" value="ECO:0007669"/>
    <property type="project" value="UniProtKB-UniRule"/>
</dbReference>
<feature type="compositionally biased region" description="Polar residues" evidence="7">
    <location>
        <begin position="417"/>
        <end position="426"/>
    </location>
</feature>
<dbReference type="Pfam" id="PF00069">
    <property type="entry name" value="Pkinase"/>
    <property type="match status" value="1"/>
</dbReference>
<dbReference type="PROSITE" id="PS00107">
    <property type="entry name" value="PROTEIN_KINASE_ATP"/>
    <property type="match status" value="1"/>
</dbReference>
<gene>
    <name evidence="9" type="ORF">SARC_00217</name>
</gene>
<feature type="compositionally biased region" description="Polar residues" evidence="7">
    <location>
        <begin position="439"/>
        <end position="451"/>
    </location>
</feature>
<evidence type="ECO:0000256" key="5">
    <source>
        <dbReference type="ARBA" id="ARBA00022840"/>
    </source>
</evidence>
<keyword evidence="1" id="KW-0723">Serine/threonine-protein kinase</keyword>
<sequence length="705" mass="77805">MSLLRIGSMVDDRYGVVRLLGKGRFSQTYLVVDRSTHKCQNLALKVYYAEYAPIAARECEILAVLKDADPAGHTRNILFGGVAQDCLGLLLPVLSPYPLSLPQGEPLSRTQRLRTITFQLCTALMLLGDNGVIHADLKPDNVLCDLADPRGDVSSMGVRLCDFGNAVWDTESDLAEYFQDFEIQSLSYRAPEVVYGLPFNKAIDMWSLGCLLVELYRGHVLFRSRTRTDLAIEMAGLLSPPPPSYRAGKYYRSYASKSNLFDTAHNDGTLQGKLRDLMPTADNDFLDLLRGLLQYDAEQRLMPRDCLMHEFLQPVCPLALIGIPSPPFGNGSSGGHGRDDYSENRSDVKVDNSEHRQPYIPEGGERRIAGRGWDNGTATPENCRSLHREEDVKYRYRPTGQSTQSTRDEQRLPQVHTAASTDGISVQKNSPEASLANAFTSQTQAHSQSNTPKHRTLGAQGTDGKKNAELYFFPSVSPKKGKATQAQTSRQHTQAVTQTVQPSNTKTLNNEPQWSLQNRPYKQHNTRTAREIYTIQNTSLNILHNKPQNTTLNTSHNMSLDKSHNTSLNTSHNMSHDTTLDTYQKIAHRSSHHTSPVQQNAASSRSEKRPSSGGRLSQAFTSDHGQEKTGETATESLQAKTHIERKGAGIQTSAASTSHSYSTQSGYRGKGGRATRSATVALEGEGSQTVAPKRSRLGTKNGKTS</sequence>
<feature type="compositionally biased region" description="Basic and acidic residues" evidence="7">
    <location>
        <begin position="336"/>
        <end position="368"/>
    </location>
</feature>
<dbReference type="Gene3D" id="3.30.200.20">
    <property type="entry name" value="Phosphorylase Kinase, domain 1"/>
    <property type="match status" value="1"/>
</dbReference>
<keyword evidence="5 6" id="KW-0067">ATP-binding</keyword>
<evidence type="ECO:0000256" key="6">
    <source>
        <dbReference type="PROSITE-ProRule" id="PRU10141"/>
    </source>
</evidence>
<evidence type="ECO:0000313" key="10">
    <source>
        <dbReference type="Proteomes" id="UP000054560"/>
    </source>
</evidence>
<feature type="compositionally biased region" description="Low complexity" evidence="7">
    <location>
        <begin position="651"/>
        <end position="665"/>
    </location>
</feature>
<accession>A0A0L0GFV2</accession>
<evidence type="ECO:0000256" key="2">
    <source>
        <dbReference type="ARBA" id="ARBA00022679"/>
    </source>
</evidence>